<feature type="transmembrane region" description="Helical" evidence="6">
    <location>
        <begin position="34"/>
        <end position="61"/>
    </location>
</feature>
<feature type="transmembrane region" description="Helical" evidence="6">
    <location>
        <begin position="369"/>
        <end position="390"/>
    </location>
</feature>
<dbReference type="InterPro" id="IPR003838">
    <property type="entry name" value="ABC3_permease_C"/>
</dbReference>
<dbReference type="AlphaFoldDB" id="A0A895YL87"/>
<evidence type="ECO:0000256" key="4">
    <source>
        <dbReference type="ARBA" id="ARBA00022989"/>
    </source>
</evidence>
<feature type="domain" description="ABC3 transporter permease C-terminal" evidence="7">
    <location>
        <begin position="656"/>
        <end position="759"/>
    </location>
</feature>
<protein>
    <recommendedName>
        <fullName evidence="7">ABC3 transporter permease C-terminal domain-containing protein</fullName>
    </recommendedName>
</protein>
<dbReference type="EMBL" id="CP070499">
    <property type="protein sequence ID" value="QSB16259.1"/>
    <property type="molecule type" value="Genomic_DNA"/>
</dbReference>
<evidence type="ECO:0000313" key="8">
    <source>
        <dbReference type="EMBL" id="QSB16259.1"/>
    </source>
</evidence>
<dbReference type="GO" id="GO:0005886">
    <property type="term" value="C:plasma membrane"/>
    <property type="evidence" value="ECO:0007669"/>
    <property type="project" value="UniProtKB-SubCell"/>
</dbReference>
<keyword evidence="5 6" id="KW-0472">Membrane</keyword>
<feature type="domain" description="ABC3 transporter permease C-terminal" evidence="7">
    <location>
        <begin position="208"/>
        <end position="315"/>
    </location>
</feature>
<comment type="subcellular location">
    <subcellularLocation>
        <location evidence="1">Cell membrane</location>
        <topology evidence="1">Multi-pass membrane protein</topology>
    </subcellularLocation>
</comment>
<dbReference type="KEGG" id="nhy:JQS43_08185"/>
<feature type="transmembrane region" description="Helical" evidence="6">
    <location>
        <begin position="651"/>
        <end position="671"/>
    </location>
</feature>
<evidence type="ECO:0000313" key="9">
    <source>
        <dbReference type="Proteomes" id="UP000662857"/>
    </source>
</evidence>
<reference evidence="8" key="1">
    <citation type="submission" date="2021-02" db="EMBL/GenBank/DDBJ databases">
        <title>Natrosporangium hydrolyticum gen. nov., sp. nov, a haloalkaliphilic actinobacterium from a soda solonchak soil.</title>
        <authorList>
            <person name="Sorokin D.Y."/>
            <person name="Khijniak T.V."/>
            <person name="Zakharycheva A.P."/>
            <person name="Boueva O.V."/>
            <person name="Ariskina E.V."/>
            <person name="Hahnke R.L."/>
            <person name="Bunk B."/>
            <person name="Sproer C."/>
            <person name="Schumann P."/>
            <person name="Evtushenko L.I."/>
            <person name="Kublanov I.V."/>
        </authorList>
    </citation>
    <scope>NUCLEOTIDE SEQUENCE</scope>
    <source>
        <strain evidence="8">DSM 106523</strain>
    </source>
</reference>
<evidence type="ECO:0000256" key="6">
    <source>
        <dbReference type="SAM" id="Phobius"/>
    </source>
</evidence>
<feature type="transmembrane region" description="Helical" evidence="6">
    <location>
        <begin position="418"/>
        <end position="442"/>
    </location>
</feature>
<organism evidence="8 9">
    <name type="scientific">Natronosporangium hydrolyticum</name>
    <dbReference type="NCBI Taxonomy" id="2811111"/>
    <lineage>
        <taxon>Bacteria</taxon>
        <taxon>Bacillati</taxon>
        <taxon>Actinomycetota</taxon>
        <taxon>Actinomycetes</taxon>
        <taxon>Micromonosporales</taxon>
        <taxon>Micromonosporaceae</taxon>
        <taxon>Natronosporangium</taxon>
    </lineage>
</organism>
<gene>
    <name evidence="8" type="ORF">JQS43_08185</name>
</gene>
<feature type="transmembrane region" description="Helical" evidence="6">
    <location>
        <begin position="339"/>
        <end position="357"/>
    </location>
</feature>
<keyword evidence="3 6" id="KW-0812">Transmembrane</keyword>
<sequence>MSAHPPQQRGTTTRWWHDLALGLRLSVAGGRAGWARLALICAGVTLGVAMLFIAATIPAIAGAQNARVADRTEVWTSDLPPREDTLLIADARTAYGDRSIHGKLLQPDGLKAPLPPGLEQQPAPREMVVSPALADLLDTEEGALLRERWDAQVVGTIGPEGLEGPGEYAFYLGTDQLTEDALRIDTFGRSSSSSSLDPVMLLLSAVGVAVLLVPVVILVATAVRFGGEARDRQLAAIRLVGADTAMTRRVAAGETLAGALLGLVAGAALYVLIGLAAYRLVPPGLSFYLTDLRPVPALAVLVAVSVPVGAVLITLTTLRRVLVEPLGVVRLSGDRRRRLWWRLILPAAGLALLYPMHAGLADQPQGFEFRVAAGLAALLIGVALLLPWLVEATVRRLGGGGPAWQLAVRRLQLDSGTAVRAVSGIAVAVAGVIALQGLVAALDAEYTVETTRDTEHFQAEVRPFAADPQGEWAAALAADPAVRAVSTTTTTAAEPIGTVTGDAPYTDVTIGDCAALEAIAQVDECADGDVFLVDNPERQEPEPGGDYLLGSEHYGAEPEDKVEWTLPTSARTVPAHPGDMHGGTRILVTPAAIDTSSLPASPVDLLVALDSSPDALDQLRNAAAAVDPSASVSLIESRNLVGLFEGLRQGLLVGTVALLILIGASMLVNVAEQLRERRRLLAVLVAFGTRRRTLTGSILYQVGIPVLLGLSLAVLTGVGVAAILQLAAETPIRLDWPGIGATAGTAALVVLATTAASLPLLWRLTTPGGLRSE</sequence>
<feature type="transmembrane region" description="Helical" evidence="6">
    <location>
        <begin position="256"/>
        <end position="278"/>
    </location>
</feature>
<keyword evidence="9" id="KW-1185">Reference proteome</keyword>
<evidence type="ECO:0000256" key="3">
    <source>
        <dbReference type="ARBA" id="ARBA00022692"/>
    </source>
</evidence>
<dbReference type="RefSeq" id="WP_239678462.1">
    <property type="nucleotide sequence ID" value="NZ_CP070499.1"/>
</dbReference>
<evidence type="ECO:0000259" key="7">
    <source>
        <dbReference type="Pfam" id="PF02687"/>
    </source>
</evidence>
<dbReference type="Pfam" id="PF02687">
    <property type="entry name" value="FtsX"/>
    <property type="match status" value="2"/>
</dbReference>
<keyword evidence="4 6" id="KW-1133">Transmembrane helix</keyword>
<feature type="transmembrane region" description="Helical" evidence="6">
    <location>
        <begin position="298"/>
        <end position="318"/>
    </location>
</feature>
<accession>A0A895YL87</accession>
<evidence type="ECO:0000256" key="1">
    <source>
        <dbReference type="ARBA" id="ARBA00004651"/>
    </source>
</evidence>
<evidence type="ECO:0000256" key="2">
    <source>
        <dbReference type="ARBA" id="ARBA00022475"/>
    </source>
</evidence>
<feature type="transmembrane region" description="Helical" evidence="6">
    <location>
        <begin position="199"/>
        <end position="223"/>
    </location>
</feature>
<feature type="transmembrane region" description="Helical" evidence="6">
    <location>
        <begin position="698"/>
        <end position="727"/>
    </location>
</feature>
<proteinExistence type="predicted"/>
<name>A0A895YL87_9ACTN</name>
<evidence type="ECO:0000256" key="5">
    <source>
        <dbReference type="ARBA" id="ARBA00023136"/>
    </source>
</evidence>
<dbReference type="Proteomes" id="UP000662857">
    <property type="component" value="Chromosome"/>
</dbReference>
<keyword evidence="2" id="KW-1003">Cell membrane</keyword>
<feature type="transmembrane region" description="Helical" evidence="6">
    <location>
        <begin position="739"/>
        <end position="762"/>
    </location>
</feature>